<dbReference type="OrthoDB" id="5653907at2"/>
<keyword evidence="2" id="KW-1185">Reference proteome</keyword>
<gene>
    <name evidence="1" type="ORF">LHA_1472</name>
</gene>
<accession>A0A0A8UNS4</accession>
<sequence>MPISQGVDQLFKQLIKSYKNSNDENYSEIYPKLLAIHKEITQAPESYSDEQLIIRLTSSALISPKNEQFSQCLRNFLMLYEKKIASLDLLVSYENDNSVEFVAPLAEIPQPEPSITSSRFFKELEEAIRQRRLRMDKQEREKTIIYPFT</sequence>
<evidence type="ECO:0000313" key="2">
    <source>
        <dbReference type="Proteomes" id="UP000032803"/>
    </source>
</evidence>
<dbReference type="AlphaFoldDB" id="A0A0A8UNS4"/>
<dbReference type="PATRIC" id="fig|449.7.peg.689"/>
<proteinExistence type="predicted"/>
<protein>
    <submittedName>
        <fullName evidence="1">Uncharacterized protein</fullName>
    </submittedName>
</protein>
<dbReference type="EMBL" id="LN681225">
    <property type="protein sequence ID" value="CEK10515.1"/>
    <property type="molecule type" value="Genomic_DNA"/>
</dbReference>
<dbReference type="Proteomes" id="UP000032803">
    <property type="component" value="Chromosome I"/>
</dbReference>
<dbReference type="RefSeq" id="WP_045105878.1">
    <property type="nucleotide sequence ID" value="NZ_LN681225.1"/>
</dbReference>
<dbReference type="KEGG" id="lha:LHA_1472"/>
<reference evidence="2" key="1">
    <citation type="submission" date="2014-09" db="EMBL/GenBank/DDBJ databases">
        <authorList>
            <person name="Gomez-Valero L."/>
        </authorList>
    </citation>
    <scope>NUCLEOTIDE SEQUENCE [LARGE SCALE GENOMIC DNA]</scope>
    <source>
        <strain evidence="2">ATCC35250</strain>
    </source>
</reference>
<organism evidence="1 2">
    <name type="scientific">Legionella hackeliae</name>
    <dbReference type="NCBI Taxonomy" id="449"/>
    <lineage>
        <taxon>Bacteria</taxon>
        <taxon>Pseudomonadati</taxon>
        <taxon>Pseudomonadota</taxon>
        <taxon>Gammaproteobacteria</taxon>
        <taxon>Legionellales</taxon>
        <taxon>Legionellaceae</taxon>
        <taxon>Legionella</taxon>
    </lineage>
</organism>
<dbReference type="HOGENOM" id="CLU_1747351_0_0_6"/>
<dbReference type="STRING" id="449.LHA_1472"/>
<name>A0A0A8UNS4_LEGHA</name>
<evidence type="ECO:0000313" key="1">
    <source>
        <dbReference type="EMBL" id="CEK10515.1"/>
    </source>
</evidence>